<gene>
    <name evidence="1" type="primary">hpcD</name>
    <name evidence="1" type="ORF">GCM10007414_19390</name>
</gene>
<dbReference type="Proteomes" id="UP000651977">
    <property type="component" value="Unassembled WGS sequence"/>
</dbReference>
<keyword evidence="2" id="KW-1185">Reference proteome</keyword>
<dbReference type="PANTHER" id="PTHR37950">
    <property type="entry name" value="4-HYDROXYPHENYLACETATE CATABOLISM PROTEIN"/>
    <property type="match status" value="1"/>
</dbReference>
<comment type="caution">
    <text evidence="1">The sequence shown here is derived from an EMBL/GenBank/DDBJ whole genome shotgun (WGS) entry which is preliminary data.</text>
</comment>
<dbReference type="RefSeq" id="WP_055732575.1">
    <property type="nucleotide sequence ID" value="NZ_BMDY01000010.1"/>
</dbReference>
<dbReference type="EMBL" id="BMDY01000010">
    <property type="protein sequence ID" value="GGB06215.1"/>
    <property type="molecule type" value="Genomic_DNA"/>
</dbReference>
<name>A0ABQ1I1T7_9ALTE</name>
<dbReference type="SUPFAM" id="SSF55331">
    <property type="entry name" value="Tautomerase/MIF"/>
    <property type="match status" value="1"/>
</dbReference>
<dbReference type="PANTHER" id="PTHR37950:SF1">
    <property type="entry name" value="4-HYDROXYPHENYLACETATE CATABOLISM PROTEIN"/>
    <property type="match status" value="1"/>
</dbReference>
<evidence type="ECO:0000313" key="1">
    <source>
        <dbReference type="EMBL" id="GGB06215.1"/>
    </source>
</evidence>
<dbReference type="CDD" id="cd00580">
    <property type="entry name" value="CHMI"/>
    <property type="match status" value="1"/>
</dbReference>
<dbReference type="Gene3D" id="3.30.429.10">
    <property type="entry name" value="Macrophage Migration Inhibitory Factor"/>
    <property type="match status" value="1"/>
</dbReference>
<organism evidence="1 2">
    <name type="scientific">Agarivorans gilvus</name>
    <dbReference type="NCBI Taxonomy" id="680279"/>
    <lineage>
        <taxon>Bacteria</taxon>
        <taxon>Pseudomonadati</taxon>
        <taxon>Pseudomonadota</taxon>
        <taxon>Gammaproteobacteria</taxon>
        <taxon>Alteromonadales</taxon>
        <taxon>Alteromonadaceae</taxon>
        <taxon>Agarivorans</taxon>
    </lineage>
</organism>
<keyword evidence="1" id="KW-0413">Isomerase</keyword>
<dbReference type="InterPro" id="IPR014347">
    <property type="entry name" value="Tautomerase/MIF_sf"/>
</dbReference>
<dbReference type="InterPro" id="IPR004220">
    <property type="entry name" value="5-COMe_2-OHmuconate_Isoase"/>
</dbReference>
<proteinExistence type="predicted"/>
<protein>
    <submittedName>
        <fullName evidence="1">5-carboxymethyl-2-hydroxymuconate isomerase</fullName>
    </submittedName>
</protein>
<reference evidence="2" key="1">
    <citation type="journal article" date="2019" name="Int. J. Syst. Evol. Microbiol.">
        <title>The Global Catalogue of Microorganisms (GCM) 10K type strain sequencing project: providing services to taxonomists for standard genome sequencing and annotation.</title>
        <authorList>
            <consortium name="The Broad Institute Genomics Platform"/>
            <consortium name="The Broad Institute Genome Sequencing Center for Infectious Disease"/>
            <person name="Wu L."/>
            <person name="Ma J."/>
        </authorList>
    </citation>
    <scope>NUCLEOTIDE SEQUENCE [LARGE SCALE GENOMIC DNA]</scope>
    <source>
        <strain evidence="2">CGMCC 1.10131</strain>
    </source>
</reference>
<sequence length="121" mass="13012">MPHCVIECPADLARIVNFDVLVEAVHDAAEASGLFSAGDVKARLVLANHYRVGGKRAPYVHINVHILSGRSEFQKQALARDIASAVCALLPQVEMISVEVRDIALHSYANRALIAGVSEAI</sequence>
<accession>A0ABQ1I1T7</accession>
<evidence type="ECO:0000313" key="2">
    <source>
        <dbReference type="Proteomes" id="UP000651977"/>
    </source>
</evidence>
<dbReference type="GO" id="GO:0016853">
    <property type="term" value="F:isomerase activity"/>
    <property type="evidence" value="ECO:0007669"/>
    <property type="project" value="UniProtKB-KW"/>
</dbReference>
<dbReference type="Pfam" id="PF02962">
    <property type="entry name" value="CHMI"/>
    <property type="match status" value="1"/>
</dbReference>